<sequence>MYRRNSLLITCEDKMKIGCNGYIFGLIPANDINQFYITQPHKKEAHLKRNMMILFNLPQRKLRIPLICIWMLKMKSEKFKEKVPATRLNFEWCPAHF</sequence>
<comment type="caution">
    <text evidence="1">The sequence shown here is derived from an EMBL/GenBank/DDBJ whole genome shotgun (WGS) entry which is preliminary data.</text>
</comment>
<organism evidence="1 2">
    <name type="scientific">Neobacillus kokaensis</name>
    <dbReference type="NCBI Taxonomy" id="2759023"/>
    <lineage>
        <taxon>Bacteria</taxon>
        <taxon>Bacillati</taxon>
        <taxon>Bacillota</taxon>
        <taxon>Bacilli</taxon>
        <taxon>Bacillales</taxon>
        <taxon>Bacillaceae</taxon>
        <taxon>Neobacillus</taxon>
    </lineage>
</organism>
<keyword evidence="2" id="KW-1185">Reference proteome</keyword>
<evidence type="ECO:0000313" key="2">
    <source>
        <dbReference type="Proteomes" id="UP000637074"/>
    </source>
</evidence>
<accession>A0ABQ3NAN0</accession>
<reference evidence="1 2" key="1">
    <citation type="journal article" date="2022" name="Int. J. Syst. Evol. Microbiol.">
        <title>Neobacillus kokaensis sp. nov., isolated from soil.</title>
        <authorList>
            <person name="Yuki K."/>
            <person name="Matsubara H."/>
            <person name="Yamaguchi S."/>
        </authorList>
    </citation>
    <scope>NUCLEOTIDE SEQUENCE [LARGE SCALE GENOMIC DNA]</scope>
    <source>
        <strain evidence="1 2">LOB 377</strain>
    </source>
</reference>
<proteinExistence type="predicted"/>
<evidence type="ECO:0000313" key="1">
    <source>
        <dbReference type="EMBL" id="GHH99776.1"/>
    </source>
</evidence>
<gene>
    <name evidence="1" type="ORF">AM1BK_33190</name>
</gene>
<dbReference type="EMBL" id="BNDS01000015">
    <property type="protein sequence ID" value="GHH99776.1"/>
    <property type="molecule type" value="Genomic_DNA"/>
</dbReference>
<protein>
    <submittedName>
        <fullName evidence="1">Uncharacterized protein</fullName>
    </submittedName>
</protein>
<dbReference type="Proteomes" id="UP000637074">
    <property type="component" value="Unassembled WGS sequence"/>
</dbReference>
<name>A0ABQ3NAN0_9BACI</name>